<dbReference type="GO" id="GO:0006635">
    <property type="term" value="P:fatty acid beta-oxidation"/>
    <property type="evidence" value="ECO:0007669"/>
    <property type="project" value="TreeGrafter"/>
</dbReference>
<evidence type="ECO:0000256" key="3">
    <source>
        <dbReference type="ARBA" id="ARBA00022679"/>
    </source>
</evidence>
<protein>
    <recommendedName>
        <fullName evidence="9">acetyl-CoA C-acyltransferase</fullName>
        <ecNumber evidence="9">2.3.1.16</ecNumber>
    </recommendedName>
</protein>
<evidence type="ECO:0000313" key="14">
    <source>
        <dbReference type="EMBL" id="KRX09163.1"/>
    </source>
</evidence>
<dbReference type="EMBL" id="LDAU01000054">
    <property type="protein sequence ID" value="KRX09163.1"/>
    <property type="molecule type" value="Genomic_DNA"/>
</dbReference>
<dbReference type="Proteomes" id="UP000054937">
    <property type="component" value="Unassembled WGS sequence"/>
</dbReference>
<gene>
    <name evidence="14" type="ORF">PPERSA_08879</name>
</gene>
<dbReference type="PROSITE" id="PS00737">
    <property type="entry name" value="THIOLASE_2"/>
    <property type="match status" value="1"/>
</dbReference>
<comment type="caution">
    <text evidence="14">The sequence shown here is derived from an EMBL/GenBank/DDBJ whole genome shotgun (WGS) entry which is preliminary data.</text>
</comment>
<name>A0A0V0R3U4_PSEPJ</name>
<accession>A0A0V0R3U4</accession>
<dbReference type="CDD" id="cd00751">
    <property type="entry name" value="thiolase"/>
    <property type="match status" value="1"/>
</dbReference>
<dbReference type="EC" id="2.3.1.16" evidence="9"/>
<dbReference type="Pfam" id="PF02803">
    <property type="entry name" value="Thiolase_C"/>
    <property type="match status" value="1"/>
</dbReference>
<dbReference type="InterPro" id="IPR020616">
    <property type="entry name" value="Thiolase_N"/>
</dbReference>
<evidence type="ECO:0000256" key="1">
    <source>
        <dbReference type="ARBA" id="ARBA00004275"/>
    </source>
</evidence>
<keyword evidence="3 11" id="KW-0808">Transferase</keyword>
<dbReference type="GO" id="GO:0005777">
    <property type="term" value="C:peroxisome"/>
    <property type="evidence" value="ECO:0007669"/>
    <property type="project" value="UniProtKB-SubCell"/>
</dbReference>
<dbReference type="InterPro" id="IPR016039">
    <property type="entry name" value="Thiolase-like"/>
</dbReference>
<dbReference type="Pfam" id="PF00108">
    <property type="entry name" value="Thiolase_N"/>
    <property type="match status" value="1"/>
</dbReference>
<dbReference type="GO" id="GO:0003988">
    <property type="term" value="F:acetyl-CoA C-acyltransferase activity"/>
    <property type="evidence" value="ECO:0007669"/>
    <property type="project" value="UniProtKB-EC"/>
</dbReference>
<dbReference type="InterPro" id="IPR020617">
    <property type="entry name" value="Thiolase_C"/>
</dbReference>
<reference evidence="14 15" key="1">
    <citation type="journal article" date="2015" name="Sci. Rep.">
        <title>Genome of the facultative scuticociliatosis pathogen Pseudocohnilembus persalinus provides insight into its virulence through horizontal gene transfer.</title>
        <authorList>
            <person name="Xiong J."/>
            <person name="Wang G."/>
            <person name="Cheng J."/>
            <person name="Tian M."/>
            <person name="Pan X."/>
            <person name="Warren A."/>
            <person name="Jiang C."/>
            <person name="Yuan D."/>
            <person name="Miao W."/>
        </authorList>
    </citation>
    <scope>NUCLEOTIDE SEQUENCE [LARGE SCALE GENOMIC DNA]</scope>
    <source>
        <strain evidence="14">36N120E</strain>
    </source>
</reference>
<evidence type="ECO:0000256" key="8">
    <source>
        <dbReference type="ARBA" id="ARBA00023315"/>
    </source>
</evidence>
<evidence type="ECO:0000256" key="10">
    <source>
        <dbReference type="PIRSR" id="PIRSR000429-1"/>
    </source>
</evidence>
<evidence type="ECO:0000256" key="4">
    <source>
        <dbReference type="ARBA" id="ARBA00022832"/>
    </source>
</evidence>
<dbReference type="AlphaFoldDB" id="A0A0V0R3U4"/>
<evidence type="ECO:0000256" key="7">
    <source>
        <dbReference type="ARBA" id="ARBA00023140"/>
    </source>
</evidence>
<dbReference type="PANTHER" id="PTHR43853">
    <property type="entry name" value="3-KETOACYL-COA THIOLASE, PEROXISOMAL"/>
    <property type="match status" value="1"/>
</dbReference>
<dbReference type="OrthoDB" id="5404651at2759"/>
<dbReference type="FunFam" id="3.40.47.10:FF:000010">
    <property type="entry name" value="Acetyl-CoA acetyltransferase (Thiolase)"/>
    <property type="match status" value="1"/>
</dbReference>
<keyword evidence="15" id="KW-1185">Reference proteome</keyword>
<dbReference type="InterPro" id="IPR020613">
    <property type="entry name" value="Thiolase_CS"/>
</dbReference>
<sequence>MKRLDALSQQFRPDVLQKSADDVVIVSAVRTPLQKAKRGLFKDTKPDTLLSTALKAVVERVGIDKKHVQDIVAGNNLQGGAGEIPLRMASFLAGFPDTTSCVAINRLCSSGLEACAIIAAKIKAGQIDIGIGSGVESMSLGDMNSSVDPEKISDAVFEHEQARNCLMGMGQTSENVAEKYGITRKAQDTMAVESHLKAAQAQKNGWFKDEIVPVKTTILDKEGNEKEITVTEDNGVRAETTLEGLAKLKPAFKKDGTTTAGNSSQVTDGAAAVLLMRRSVAEQLGLKPIGKFVTYAVEGCPPELMGVGPAVAIPKALNQAGLKISDIGVYEINEAFASQATYCVEKLGIDKKKLNPKGGAIALGHPLGCTGARQIATLMPELKRQNQKWGVVSMCIGTGMGAAAVILNEQ</sequence>
<dbReference type="InterPro" id="IPR020610">
    <property type="entry name" value="Thiolase_AS"/>
</dbReference>
<dbReference type="OMA" id="QMGMDHL"/>
<feature type="active site" description="Proton acceptor" evidence="10">
    <location>
        <position position="395"/>
    </location>
</feature>
<evidence type="ECO:0000256" key="9">
    <source>
        <dbReference type="ARBA" id="ARBA00024073"/>
    </source>
</evidence>
<evidence type="ECO:0000259" key="12">
    <source>
        <dbReference type="Pfam" id="PF00108"/>
    </source>
</evidence>
<evidence type="ECO:0000256" key="6">
    <source>
        <dbReference type="ARBA" id="ARBA00023098"/>
    </source>
</evidence>
<dbReference type="PIRSF" id="PIRSF000429">
    <property type="entry name" value="Ac-CoA_Ac_transf"/>
    <property type="match status" value="1"/>
</dbReference>
<feature type="active site" description="Acyl-thioester intermediate" evidence="10">
    <location>
        <position position="108"/>
    </location>
</feature>
<dbReference type="GO" id="GO:0010124">
    <property type="term" value="P:phenylacetate catabolic process"/>
    <property type="evidence" value="ECO:0007669"/>
    <property type="project" value="TreeGrafter"/>
</dbReference>
<keyword evidence="4" id="KW-0276">Fatty acid metabolism</keyword>
<dbReference type="PANTHER" id="PTHR43853:SF8">
    <property type="entry name" value="3-KETOACYL-COA THIOLASE, PEROXISOMAL"/>
    <property type="match status" value="1"/>
</dbReference>
<evidence type="ECO:0000259" key="13">
    <source>
        <dbReference type="Pfam" id="PF02803"/>
    </source>
</evidence>
<dbReference type="InterPro" id="IPR050215">
    <property type="entry name" value="Thiolase-like_sf_Thiolase"/>
</dbReference>
<keyword evidence="7" id="KW-0576">Peroxisome</keyword>
<keyword evidence="8 11" id="KW-0012">Acyltransferase</keyword>
<feature type="domain" description="Thiolase N-terminal" evidence="12">
    <location>
        <begin position="23"/>
        <end position="279"/>
    </location>
</feature>
<keyword evidence="6" id="KW-0443">Lipid metabolism</keyword>
<keyword evidence="5" id="KW-0809">Transit peptide</keyword>
<feature type="domain" description="Thiolase C-terminal" evidence="13">
    <location>
        <begin position="286"/>
        <end position="406"/>
    </location>
</feature>
<evidence type="ECO:0000256" key="11">
    <source>
        <dbReference type="RuleBase" id="RU003557"/>
    </source>
</evidence>
<evidence type="ECO:0000256" key="2">
    <source>
        <dbReference type="ARBA" id="ARBA00010982"/>
    </source>
</evidence>
<comment type="subcellular location">
    <subcellularLocation>
        <location evidence="1">Peroxisome</location>
    </subcellularLocation>
</comment>
<dbReference type="InParanoid" id="A0A0V0R3U4"/>
<dbReference type="PROSITE" id="PS00099">
    <property type="entry name" value="THIOLASE_3"/>
    <property type="match status" value="1"/>
</dbReference>
<dbReference type="Gene3D" id="3.40.47.10">
    <property type="match status" value="2"/>
</dbReference>
<feature type="active site" description="Proton acceptor" evidence="10">
    <location>
        <position position="365"/>
    </location>
</feature>
<proteinExistence type="inferred from homology"/>
<dbReference type="InterPro" id="IPR002155">
    <property type="entry name" value="Thiolase"/>
</dbReference>
<evidence type="ECO:0000256" key="5">
    <source>
        <dbReference type="ARBA" id="ARBA00022946"/>
    </source>
</evidence>
<dbReference type="SUPFAM" id="SSF53901">
    <property type="entry name" value="Thiolase-like"/>
    <property type="match status" value="2"/>
</dbReference>
<evidence type="ECO:0000313" key="15">
    <source>
        <dbReference type="Proteomes" id="UP000054937"/>
    </source>
</evidence>
<comment type="similarity">
    <text evidence="2 11">Belongs to the thiolase-like superfamily. Thiolase family.</text>
</comment>
<organism evidence="14 15">
    <name type="scientific">Pseudocohnilembus persalinus</name>
    <name type="common">Ciliate</name>
    <dbReference type="NCBI Taxonomy" id="266149"/>
    <lineage>
        <taxon>Eukaryota</taxon>
        <taxon>Sar</taxon>
        <taxon>Alveolata</taxon>
        <taxon>Ciliophora</taxon>
        <taxon>Intramacronucleata</taxon>
        <taxon>Oligohymenophorea</taxon>
        <taxon>Scuticociliatia</taxon>
        <taxon>Philasterida</taxon>
        <taxon>Pseudocohnilembidae</taxon>
        <taxon>Pseudocohnilembus</taxon>
    </lineage>
</organism>
<dbReference type="NCBIfam" id="TIGR01930">
    <property type="entry name" value="AcCoA-C-Actrans"/>
    <property type="match status" value="1"/>
</dbReference>